<dbReference type="EMBL" id="REGN01004709">
    <property type="protein sequence ID" value="RNA16423.1"/>
    <property type="molecule type" value="Genomic_DNA"/>
</dbReference>
<keyword evidence="2" id="KW-1185">Reference proteome</keyword>
<comment type="caution">
    <text evidence="1">The sequence shown here is derived from an EMBL/GenBank/DDBJ whole genome shotgun (WGS) entry which is preliminary data.</text>
</comment>
<organism evidence="1 2">
    <name type="scientific">Brachionus plicatilis</name>
    <name type="common">Marine rotifer</name>
    <name type="synonym">Brachionus muelleri</name>
    <dbReference type="NCBI Taxonomy" id="10195"/>
    <lineage>
        <taxon>Eukaryota</taxon>
        <taxon>Metazoa</taxon>
        <taxon>Spiralia</taxon>
        <taxon>Gnathifera</taxon>
        <taxon>Rotifera</taxon>
        <taxon>Eurotatoria</taxon>
        <taxon>Monogononta</taxon>
        <taxon>Pseudotrocha</taxon>
        <taxon>Ploima</taxon>
        <taxon>Brachionidae</taxon>
        <taxon>Brachionus</taxon>
    </lineage>
</organism>
<protein>
    <submittedName>
        <fullName evidence="1">Uncharacterized protein</fullName>
    </submittedName>
</protein>
<proteinExistence type="predicted"/>
<evidence type="ECO:0000313" key="2">
    <source>
        <dbReference type="Proteomes" id="UP000276133"/>
    </source>
</evidence>
<name>A0A3M7QYP4_BRAPC</name>
<accession>A0A3M7QYP4</accession>
<gene>
    <name evidence="1" type="ORF">BpHYR1_036253</name>
</gene>
<reference evidence="1 2" key="1">
    <citation type="journal article" date="2018" name="Sci. Rep.">
        <title>Genomic signatures of local adaptation to the degree of environmental predictability in rotifers.</title>
        <authorList>
            <person name="Franch-Gras L."/>
            <person name="Hahn C."/>
            <person name="Garcia-Roger E.M."/>
            <person name="Carmona M.J."/>
            <person name="Serra M."/>
            <person name="Gomez A."/>
        </authorList>
    </citation>
    <scope>NUCLEOTIDE SEQUENCE [LARGE SCALE GENOMIC DNA]</scope>
    <source>
        <strain evidence="1">HYR1</strain>
    </source>
</reference>
<dbReference type="AlphaFoldDB" id="A0A3M7QYP4"/>
<sequence>MMINIYIMYTLKNHSFAFNKKNCSKLFFKLRAKSKKLKIGKKKREKKSTFFAFGKFTVVHVVLVLVVRRGRSLGVHGEHGHGGRHVPSRRMSGRPRLSVVKHSELVVDIGVGLWRARAVRRRSGRRRVKRLGRQVSQHPVYAGHRRYVVLIAHVLVEQSVAYLPRKYGRTLSLVAGYFGHYVRGGHPRLAAADRPRLYAPCLIVPAQYFAHATIGHLQHAAYVARPRSLMRQLHYLLPSAVRQWSTVHKHPSQLINTAKKKSKKKDRQEPLILVKSIPSLLLRSVLGCMCWLDDVDDVDDDEDDDDDDDVLVGFGVEKQIFAIG</sequence>
<evidence type="ECO:0000313" key="1">
    <source>
        <dbReference type="EMBL" id="RNA16423.1"/>
    </source>
</evidence>
<dbReference type="Proteomes" id="UP000276133">
    <property type="component" value="Unassembled WGS sequence"/>
</dbReference>